<gene>
    <name evidence="12" type="ORF">BATDEDRAFT_23435</name>
</gene>
<dbReference type="NCBIfam" id="TIGR01245">
    <property type="entry name" value="trpD"/>
    <property type="match status" value="1"/>
</dbReference>
<protein>
    <recommendedName>
        <fullName evidence="9">Anthranilate phosphoribosyltransferase</fullName>
        <ecNumber evidence="2">2.4.2.18</ecNumber>
    </recommendedName>
</protein>
<dbReference type="GO" id="GO:0000162">
    <property type="term" value="P:L-tryptophan biosynthetic process"/>
    <property type="evidence" value="ECO:0000318"/>
    <property type="project" value="GO_Central"/>
</dbReference>
<dbReference type="OrthoDB" id="427800at2759"/>
<dbReference type="SUPFAM" id="SSF47648">
    <property type="entry name" value="Nucleoside phosphorylase/phosphoribosyltransferase N-terminal domain"/>
    <property type="match status" value="1"/>
</dbReference>
<organism evidence="12 13">
    <name type="scientific">Batrachochytrium dendrobatidis (strain JAM81 / FGSC 10211)</name>
    <name type="common">Frog chytrid fungus</name>
    <dbReference type="NCBI Taxonomy" id="684364"/>
    <lineage>
        <taxon>Eukaryota</taxon>
        <taxon>Fungi</taxon>
        <taxon>Fungi incertae sedis</taxon>
        <taxon>Chytridiomycota</taxon>
        <taxon>Chytridiomycota incertae sedis</taxon>
        <taxon>Chytridiomycetes</taxon>
        <taxon>Rhizophydiales</taxon>
        <taxon>Rhizophydiales incertae sedis</taxon>
        <taxon>Batrachochytrium</taxon>
    </lineage>
</organism>
<dbReference type="InterPro" id="IPR036320">
    <property type="entry name" value="Glycosyl_Trfase_fam3_N_dom_sf"/>
</dbReference>
<proteinExistence type="inferred from homology"/>
<feature type="domain" description="Glycosyl transferase family 3 N-terminal" evidence="11">
    <location>
        <begin position="12"/>
        <end position="66"/>
    </location>
</feature>
<keyword evidence="5" id="KW-0808">Transferase</keyword>
<evidence type="ECO:0000256" key="5">
    <source>
        <dbReference type="ARBA" id="ARBA00022679"/>
    </source>
</evidence>
<dbReference type="GO" id="GO:0004048">
    <property type="term" value="F:anthranilate phosphoribosyltransferase activity"/>
    <property type="evidence" value="ECO:0007669"/>
    <property type="project" value="UniProtKB-EC"/>
</dbReference>
<dbReference type="EMBL" id="GL882881">
    <property type="protein sequence ID" value="EGF82122.1"/>
    <property type="molecule type" value="Genomic_DNA"/>
</dbReference>
<evidence type="ECO:0000256" key="8">
    <source>
        <dbReference type="ARBA" id="ARBA00061500"/>
    </source>
</evidence>
<dbReference type="InterPro" id="IPR035902">
    <property type="entry name" value="Nuc_phospho_transferase"/>
</dbReference>
<evidence type="ECO:0000256" key="9">
    <source>
        <dbReference type="ARBA" id="ARBA00071401"/>
    </source>
</evidence>
<dbReference type="InterPro" id="IPR000312">
    <property type="entry name" value="Glycosyl_Trfase_fam3"/>
</dbReference>
<reference evidence="12 13" key="1">
    <citation type="submission" date="2009-12" db="EMBL/GenBank/DDBJ databases">
        <title>The draft genome of Batrachochytrium dendrobatidis.</title>
        <authorList>
            <consortium name="US DOE Joint Genome Institute (JGI-PGF)"/>
            <person name="Kuo A."/>
            <person name="Salamov A."/>
            <person name="Schmutz J."/>
            <person name="Lucas S."/>
            <person name="Pitluck S."/>
            <person name="Rosenblum E."/>
            <person name="Stajich J."/>
            <person name="Eisen M."/>
            <person name="Grigoriev I.V."/>
        </authorList>
    </citation>
    <scope>NUCLEOTIDE SEQUENCE [LARGE SCALE GENOMIC DNA]</scope>
    <source>
        <strain evidence="13">JAM81 / FGSC 10211</strain>
    </source>
</reference>
<dbReference type="InParanoid" id="F4NZ09"/>
<evidence type="ECO:0000259" key="11">
    <source>
        <dbReference type="Pfam" id="PF02885"/>
    </source>
</evidence>
<evidence type="ECO:0000256" key="4">
    <source>
        <dbReference type="ARBA" id="ARBA00022676"/>
    </source>
</evidence>
<evidence type="ECO:0000256" key="3">
    <source>
        <dbReference type="ARBA" id="ARBA00022605"/>
    </source>
</evidence>
<dbReference type="Pfam" id="PF02885">
    <property type="entry name" value="Glycos_trans_3N"/>
    <property type="match status" value="1"/>
</dbReference>
<keyword evidence="13" id="KW-1185">Reference proteome</keyword>
<feature type="domain" description="Glycosyl transferase family 3" evidence="10">
    <location>
        <begin position="75"/>
        <end position="328"/>
    </location>
</feature>
<comment type="pathway">
    <text evidence="1">Amino-acid biosynthesis; L-tryptophan biosynthesis; L-tryptophan from chorismate: step 2/5.</text>
</comment>
<dbReference type="GO" id="GO:0005829">
    <property type="term" value="C:cytosol"/>
    <property type="evidence" value="ECO:0000318"/>
    <property type="project" value="GO_Central"/>
</dbReference>
<evidence type="ECO:0000256" key="6">
    <source>
        <dbReference type="ARBA" id="ARBA00022822"/>
    </source>
</evidence>
<dbReference type="RefSeq" id="XP_006677280.1">
    <property type="nucleotide sequence ID" value="XM_006677217.1"/>
</dbReference>
<keyword evidence="3" id="KW-0028">Amino-acid biosynthesis</keyword>
<evidence type="ECO:0000313" key="13">
    <source>
        <dbReference type="Proteomes" id="UP000007241"/>
    </source>
</evidence>
<dbReference type="PANTHER" id="PTHR43285:SF2">
    <property type="entry name" value="ANTHRANILATE PHOSPHORIBOSYLTRANSFERASE"/>
    <property type="match status" value="1"/>
</dbReference>
<evidence type="ECO:0000256" key="2">
    <source>
        <dbReference type="ARBA" id="ARBA00011948"/>
    </source>
</evidence>
<dbReference type="FunFam" id="3.40.1030.10:FF:000002">
    <property type="entry name" value="Anthranilate phosphoribosyltransferase"/>
    <property type="match status" value="1"/>
</dbReference>
<keyword evidence="6" id="KW-0822">Tryptophan biosynthesis</keyword>
<dbReference type="SUPFAM" id="SSF52418">
    <property type="entry name" value="Nucleoside phosphorylase/phosphoribosyltransferase catalytic domain"/>
    <property type="match status" value="1"/>
</dbReference>
<dbReference type="InterPro" id="IPR017459">
    <property type="entry name" value="Glycosyl_Trfase_fam3_N_dom"/>
</dbReference>
<dbReference type="Gene3D" id="1.20.970.10">
    <property type="entry name" value="Transferase, Pyrimidine Nucleoside Phosphorylase, Chain C"/>
    <property type="match status" value="1"/>
</dbReference>
<dbReference type="EC" id="2.4.2.18" evidence="2"/>
<dbReference type="Pfam" id="PF00591">
    <property type="entry name" value="Glycos_transf_3"/>
    <property type="match status" value="1"/>
</dbReference>
<evidence type="ECO:0000256" key="7">
    <source>
        <dbReference type="ARBA" id="ARBA00023141"/>
    </source>
</evidence>
<dbReference type="AlphaFoldDB" id="F4NZ09"/>
<sequence>MSDLASILKNPLSLTPDVAGKITADIMANQLTPSQIGGFLVAIKLLGKETDPATIAAVAKAMQSKALPVELPFDVADIVGTGGDGQNTFNVSTAASIIVAGAGVKVAKHGSRASSSTSGSADVLEALGCHLESVSPTAVGSILDSSNFCFLFAQSFHPAMRHVAASRKELGVRTIFNMQVLGPLTNPARPSKMVVGVFSKDIGRIMAEALHLSGVREGWVVHGLVGLDEISPEGSTLVWAFDSMGTITERTISPADFGLAEHPLRDVVGGEANENAATMSALLDNALTGPIVDFVLMNAAALLYVAGAASNLKEGVALARQSISSGTAKQQLHQFATKTHFYKK</sequence>
<evidence type="ECO:0000256" key="1">
    <source>
        <dbReference type="ARBA" id="ARBA00004907"/>
    </source>
</evidence>
<dbReference type="HOGENOM" id="CLU_034315_2_1_1"/>
<dbReference type="Gene3D" id="3.40.1030.10">
    <property type="entry name" value="Nucleoside phosphorylase/phosphoribosyltransferase catalytic domain"/>
    <property type="match status" value="1"/>
</dbReference>
<dbReference type="Proteomes" id="UP000007241">
    <property type="component" value="Unassembled WGS sequence"/>
</dbReference>
<keyword evidence="4" id="KW-0328">Glycosyltransferase</keyword>
<dbReference type="InterPro" id="IPR005940">
    <property type="entry name" value="Anthranilate_Pribosyl_Tfrase"/>
</dbReference>
<accession>F4NZ09</accession>
<dbReference type="GeneID" id="18238211"/>
<dbReference type="FunCoup" id="F4NZ09">
    <property type="interactions" value="345"/>
</dbReference>
<dbReference type="PANTHER" id="PTHR43285">
    <property type="entry name" value="ANTHRANILATE PHOSPHORIBOSYLTRANSFERASE"/>
    <property type="match status" value="1"/>
</dbReference>
<comment type="similarity">
    <text evidence="8">Belongs to the anthranilate phosphoribosyltransferase family.</text>
</comment>
<evidence type="ECO:0000259" key="10">
    <source>
        <dbReference type="Pfam" id="PF00591"/>
    </source>
</evidence>
<keyword evidence="7" id="KW-0057">Aromatic amino acid biosynthesis</keyword>
<dbReference type="HAMAP" id="MF_00211">
    <property type="entry name" value="TrpD"/>
    <property type="match status" value="1"/>
</dbReference>
<name>F4NZ09_BATDJ</name>
<dbReference type="OMA" id="IRTFFNM"/>
<evidence type="ECO:0000313" key="12">
    <source>
        <dbReference type="EMBL" id="EGF82122.1"/>
    </source>
</evidence>
<dbReference type="STRING" id="684364.F4NZ09"/>